<dbReference type="GO" id="GO:0016740">
    <property type="term" value="F:transferase activity"/>
    <property type="evidence" value="ECO:0007669"/>
    <property type="project" value="UniProtKB-KW"/>
</dbReference>
<keyword evidence="4" id="KW-1185">Reference proteome</keyword>
<organism evidence="3 4">
    <name type="scientific">Xylophilus ampelinus</name>
    <dbReference type="NCBI Taxonomy" id="54067"/>
    <lineage>
        <taxon>Bacteria</taxon>
        <taxon>Pseudomonadati</taxon>
        <taxon>Pseudomonadota</taxon>
        <taxon>Betaproteobacteria</taxon>
        <taxon>Burkholderiales</taxon>
        <taxon>Xylophilus</taxon>
    </lineage>
</organism>
<sequence>MNCNTPTDIAFSFSGFSQRSGRTGNHADGWGIAFFEEELGLRHFVDHLPAIDSPIADLIRKYPIKSRNVIAHIRKATQGPVNLQNCHPFVRELWGRYWVFAHNGDLKQFGPRLHGNFRPVGATDSEAAFCWLMQELAKSHATLPSVDELTLTLRELVPQLSSHGTFNFLLSNGQALWAHASTHLYYLERRHPFMPAELEDDELSIDFASCTTPQDRVAIIVTAPLTRNEEWMAFGQGELKVFVDGALHLRDAQWR</sequence>
<dbReference type="EMBL" id="QJTC01000029">
    <property type="protein sequence ID" value="PYE74175.1"/>
    <property type="molecule type" value="Genomic_DNA"/>
</dbReference>
<evidence type="ECO:0000313" key="4">
    <source>
        <dbReference type="Proteomes" id="UP000247540"/>
    </source>
</evidence>
<evidence type="ECO:0000259" key="2">
    <source>
        <dbReference type="PROSITE" id="PS51278"/>
    </source>
</evidence>
<dbReference type="PANTHER" id="PTHR42824:SF1">
    <property type="entry name" value="GLUTAMINE AMIDOTRANSFERASE YAFJ-RELATED"/>
    <property type="match status" value="1"/>
</dbReference>
<proteinExistence type="predicted"/>
<feature type="domain" description="Glutamine amidotransferase type-2" evidence="2">
    <location>
        <begin position="1"/>
        <end position="245"/>
    </location>
</feature>
<accession>A0A318SPY7</accession>
<dbReference type="AlphaFoldDB" id="A0A318SPY7"/>
<name>A0A318SPY7_9BURK</name>
<dbReference type="Pfam" id="PF13230">
    <property type="entry name" value="GATase_4"/>
    <property type="match status" value="1"/>
</dbReference>
<evidence type="ECO:0000313" key="3">
    <source>
        <dbReference type="EMBL" id="PYE74175.1"/>
    </source>
</evidence>
<dbReference type="SUPFAM" id="SSF56235">
    <property type="entry name" value="N-terminal nucleophile aminohydrolases (Ntn hydrolases)"/>
    <property type="match status" value="1"/>
</dbReference>
<protein>
    <submittedName>
        <fullName evidence="3">Glutamine amidotransferase</fullName>
    </submittedName>
</protein>
<dbReference type="Proteomes" id="UP000247540">
    <property type="component" value="Unassembled WGS sequence"/>
</dbReference>
<dbReference type="Gene3D" id="3.60.20.10">
    <property type="entry name" value="Glutamine Phosphoribosylpyrophosphate, subunit 1, domain 1"/>
    <property type="match status" value="1"/>
</dbReference>
<dbReference type="InterPro" id="IPR017932">
    <property type="entry name" value="GATase_2_dom"/>
</dbReference>
<dbReference type="InterPro" id="IPR026869">
    <property type="entry name" value="EgtC-like"/>
</dbReference>
<gene>
    <name evidence="3" type="ORF">DFQ15_1291</name>
</gene>
<dbReference type="InterPro" id="IPR029055">
    <property type="entry name" value="Ntn_hydrolases_N"/>
</dbReference>
<evidence type="ECO:0000256" key="1">
    <source>
        <dbReference type="ARBA" id="ARBA00022962"/>
    </source>
</evidence>
<dbReference type="PROSITE" id="PS51278">
    <property type="entry name" value="GATASE_TYPE_2"/>
    <property type="match status" value="1"/>
</dbReference>
<dbReference type="CDD" id="cd01908">
    <property type="entry name" value="YafJ"/>
    <property type="match status" value="1"/>
</dbReference>
<reference evidence="3 4" key="1">
    <citation type="submission" date="2018-06" db="EMBL/GenBank/DDBJ databases">
        <title>Genomic Encyclopedia of Type Strains, Phase III (KMG-III): the genomes of soil and plant-associated and newly described type strains.</title>
        <authorList>
            <person name="Whitman W."/>
        </authorList>
    </citation>
    <scope>NUCLEOTIDE SEQUENCE [LARGE SCALE GENOMIC DNA]</scope>
    <source>
        <strain evidence="3 4">CECT 7646</strain>
    </source>
</reference>
<keyword evidence="3" id="KW-0808">Transferase</keyword>
<dbReference type="PANTHER" id="PTHR42824">
    <property type="entry name" value="GLUTAMINE AMIDOTRANSFERASE"/>
    <property type="match status" value="1"/>
</dbReference>
<keyword evidence="1 3" id="KW-0315">Glutamine amidotransferase</keyword>
<comment type="caution">
    <text evidence="3">The sequence shown here is derived from an EMBL/GenBank/DDBJ whole genome shotgun (WGS) entry which is preliminary data.</text>
</comment>